<comment type="caution">
    <text evidence="5">The sequence shown here is derived from an EMBL/GenBank/DDBJ whole genome shotgun (WGS) entry which is preliminary data.</text>
</comment>
<dbReference type="AlphaFoldDB" id="A0AAE3YX02"/>
<evidence type="ECO:0000313" key="6">
    <source>
        <dbReference type="Proteomes" id="UP001183643"/>
    </source>
</evidence>
<keyword evidence="1 5" id="KW-0436">Ligase</keyword>
<dbReference type="EMBL" id="JAVDYB010000001">
    <property type="protein sequence ID" value="MDR7280777.1"/>
    <property type="molecule type" value="Genomic_DNA"/>
</dbReference>
<dbReference type="Pfam" id="PF03099">
    <property type="entry name" value="BPL_LplA_LipB"/>
    <property type="match status" value="1"/>
</dbReference>
<reference evidence="5" key="1">
    <citation type="submission" date="2023-07" db="EMBL/GenBank/DDBJ databases">
        <title>Sequencing the genomes of 1000 actinobacteria strains.</title>
        <authorList>
            <person name="Klenk H.-P."/>
        </authorList>
    </citation>
    <scope>NUCLEOTIDE SEQUENCE</scope>
    <source>
        <strain evidence="5">DSM 44707</strain>
    </source>
</reference>
<dbReference type="InterPro" id="IPR045864">
    <property type="entry name" value="aa-tRNA-synth_II/BPL/LPL"/>
</dbReference>
<dbReference type="RefSeq" id="WP_310375517.1">
    <property type="nucleotide sequence ID" value="NZ_JAVDYB010000001.1"/>
</dbReference>
<keyword evidence="6" id="KW-1185">Reference proteome</keyword>
<dbReference type="InterPro" id="IPR004408">
    <property type="entry name" value="Biotin_CoA_COase_ligase"/>
</dbReference>
<dbReference type="GO" id="GO:0005737">
    <property type="term" value="C:cytoplasm"/>
    <property type="evidence" value="ECO:0007669"/>
    <property type="project" value="TreeGrafter"/>
</dbReference>
<dbReference type="EC" id="6.3.4.15" evidence="3"/>
<sequence length="292" mass="30738">MSFAGGGSPYSDLGRPPLNERALRRALLTPGALWQRLEVRAETGSTNADVADAARDGAPEGVIIVAERQVAGRGRLGRSWESPARAGLSLSVLLRPGTPDAARGWAAVPTAAYGWLPLLTGVALCESVRRLTELDATLKWPNDLLVPVGDGEGKTAGILAEGVSGAVVMGIGLNVSLREHELPDRPTGPPATSLVLAGAPDADREPLLKAFLRSFADWYARWRAAGGDPEASGLRAAYREHCGTIGRRVRVLLPDGADVSGYVTGVDDDARLLLRTPEGDRPLAAGDVVHLR</sequence>
<dbReference type="GO" id="GO:0004077">
    <property type="term" value="F:biotin--[biotin carboxyl-carrier protein] ligase activity"/>
    <property type="evidence" value="ECO:0007669"/>
    <property type="project" value="UniProtKB-EC"/>
</dbReference>
<evidence type="ECO:0000313" key="5">
    <source>
        <dbReference type="EMBL" id="MDR7280777.1"/>
    </source>
</evidence>
<dbReference type="SUPFAM" id="SSF55681">
    <property type="entry name" value="Class II aaRS and biotin synthetases"/>
    <property type="match status" value="1"/>
</dbReference>
<feature type="domain" description="BPL/LPL catalytic" evidence="4">
    <location>
        <begin position="27"/>
        <end position="223"/>
    </location>
</feature>
<dbReference type="NCBIfam" id="TIGR00121">
    <property type="entry name" value="birA_ligase"/>
    <property type="match status" value="1"/>
</dbReference>
<gene>
    <name evidence="5" type="ORF">J2S41_007555</name>
</gene>
<proteinExistence type="predicted"/>
<dbReference type="Gene3D" id="3.30.930.10">
    <property type="entry name" value="Bira Bifunctional Protein, Domain 2"/>
    <property type="match status" value="1"/>
</dbReference>
<dbReference type="PANTHER" id="PTHR12835:SF5">
    <property type="entry name" value="BIOTIN--PROTEIN LIGASE"/>
    <property type="match status" value="1"/>
</dbReference>
<dbReference type="Proteomes" id="UP001183643">
    <property type="component" value="Unassembled WGS sequence"/>
</dbReference>
<evidence type="ECO:0000256" key="3">
    <source>
        <dbReference type="ARBA" id="ARBA00024227"/>
    </source>
</evidence>
<evidence type="ECO:0000256" key="1">
    <source>
        <dbReference type="ARBA" id="ARBA00022598"/>
    </source>
</evidence>
<dbReference type="Pfam" id="PF02237">
    <property type="entry name" value="BPL_C"/>
    <property type="match status" value="1"/>
</dbReference>
<dbReference type="InterPro" id="IPR003142">
    <property type="entry name" value="BPL_C"/>
</dbReference>
<protein>
    <recommendedName>
        <fullName evidence="3">biotin--[biotin carboxyl-carrier protein] ligase</fullName>
        <ecNumber evidence="3">6.3.4.15</ecNumber>
    </recommendedName>
</protein>
<dbReference type="InterPro" id="IPR004143">
    <property type="entry name" value="BPL_LPL_catalytic"/>
</dbReference>
<dbReference type="Gene3D" id="2.30.30.100">
    <property type="match status" value="1"/>
</dbReference>
<organism evidence="5 6">
    <name type="scientific">Catenuloplanes atrovinosus</name>
    <dbReference type="NCBI Taxonomy" id="137266"/>
    <lineage>
        <taxon>Bacteria</taxon>
        <taxon>Bacillati</taxon>
        <taxon>Actinomycetota</taxon>
        <taxon>Actinomycetes</taxon>
        <taxon>Micromonosporales</taxon>
        <taxon>Micromonosporaceae</taxon>
        <taxon>Catenuloplanes</taxon>
    </lineage>
</organism>
<evidence type="ECO:0000256" key="2">
    <source>
        <dbReference type="ARBA" id="ARBA00023267"/>
    </source>
</evidence>
<name>A0AAE3YX02_9ACTN</name>
<evidence type="ECO:0000259" key="4">
    <source>
        <dbReference type="PROSITE" id="PS51733"/>
    </source>
</evidence>
<dbReference type="PANTHER" id="PTHR12835">
    <property type="entry name" value="BIOTIN PROTEIN LIGASE"/>
    <property type="match status" value="1"/>
</dbReference>
<keyword evidence="2" id="KW-0092">Biotin</keyword>
<accession>A0AAE3YX02</accession>
<dbReference type="CDD" id="cd16442">
    <property type="entry name" value="BPL"/>
    <property type="match status" value="1"/>
</dbReference>
<dbReference type="PROSITE" id="PS51733">
    <property type="entry name" value="BPL_LPL_CATALYTIC"/>
    <property type="match status" value="1"/>
</dbReference>